<feature type="transmembrane region" description="Helical" evidence="2">
    <location>
        <begin position="105"/>
        <end position="122"/>
    </location>
</feature>
<dbReference type="Proteomes" id="UP000642748">
    <property type="component" value="Unassembled WGS sequence"/>
</dbReference>
<proteinExistence type="predicted"/>
<keyword evidence="4" id="KW-1185">Reference proteome</keyword>
<gene>
    <name evidence="3" type="ORF">Raf01_66210</name>
</gene>
<evidence type="ECO:0000256" key="2">
    <source>
        <dbReference type="SAM" id="Phobius"/>
    </source>
</evidence>
<sequence>MEPIRITSGRHPFEVILLIASPVVASVLVLTNTQPPAVKVAMPTPVRAVWFALLIVAGAAGLTGVFWRGQVGASLSIEAIGVLVLGAAASMYAFGLLAVSGVQGAAAAGFVAAVATGSWWRLTQIWRDLRKLDRAVAEQAEQAVLAEQARQTRQSFQAGRARQAGQSLQAEQAPPTLIEQRDSHE</sequence>
<keyword evidence="2" id="KW-1133">Transmembrane helix</keyword>
<dbReference type="AlphaFoldDB" id="A0A8J3QY76"/>
<feature type="transmembrane region" description="Helical" evidence="2">
    <location>
        <begin position="79"/>
        <end position="99"/>
    </location>
</feature>
<evidence type="ECO:0000313" key="4">
    <source>
        <dbReference type="Proteomes" id="UP000642748"/>
    </source>
</evidence>
<reference evidence="3" key="1">
    <citation type="submission" date="2021-01" db="EMBL/GenBank/DDBJ databases">
        <title>Whole genome shotgun sequence of Rugosimonospora africana NBRC 104875.</title>
        <authorList>
            <person name="Komaki H."/>
            <person name="Tamura T."/>
        </authorList>
    </citation>
    <scope>NUCLEOTIDE SEQUENCE</scope>
    <source>
        <strain evidence="3">NBRC 104875</strain>
    </source>
</reference>
<feature type="region of interest" description="Disordered" evidence="1">
    <location>
        <begin position="155"/>
        <end position="185"/>
    </location>
</feature>
<feature type="transmembrane region" description="Helical" evidence="2">
    <location>
        <begin position="12"/>
        <end position="29"/>
    </location>
</feature>
<protein>
    <recommendedName>
        <fullName evidence="5">Transmembrane protein</fullName>
    </recommendedName>
</protein>
<name>A0A8J3QY76_9ACTN</name>
<evidence type="ECO:0000313" key="3">
    <source>
        <dbReference type="EMBL" id="GIH18449.1"/>
    </source>
</evidence>
<dbReference type="RefSeq" id="WP_203921967.1">
    <property type="nucleotide sequence ID" value="NZ_BONZ01000067.1"/>
</dbReference>
<evidence type="ECO:0008006" key="5">
    <source>
        <dbReference type="Google" id="ProtNLM"/>
    </source>
</evidence>
<dbReference type="EMBL" id="BONZ01000067">
    <property type="protein sequence ID" value="GIH18449.1"/>
    <property type="molecule type" value="Genomic_DNA"/>
</dbReference>
<evidence type="ECO:0000256" key="1">
    <source>
        <dbReference type="SAM" id="MobiDB-lite"/>
    </source>
</evidence>
<accession>A0A8J3QY76</accession>
<keyword evidence="2" id="KW-0812">Transmembrane</keyword>
<comment type="caution">
    <text evidence="3">The sequence shown here is derived from an EMBL/GenBank/DDBJ whole genome shotgun (WGS) entry which is preliminary data.</text>
</comment>
<keyword evidence="2" id="KW-0472">Membrane</keyword>
<feature type="transmembrane region" description="Helical" evidence="2">
    <location>
        <begin position="49"/>
        <end position="67"/>
    </location>
</feature>
<organism evidence="3 4">
    <name type="scientific">Rugosimonospora africana</name>
    <dbReference type="NCBI Taxonomy" id="556532"/>
    <lineage>
        <taxon>Bacteria</taxon>
        <taxon>Bacillati</taxon>
        <taxon>Actinomycetota</taxon>
        <taxon>Actinomycetes</taxon>
        <taxon>Micromonosporales</taxon>
        <taxon>Micromonosporaceae</taxon>
        <taxon>Rugosimonospora</taxon>
    </lineage>
</organism>